<dbReference type="InterPro" id="IPR000064">
    <property type="entry name" value="NLP_P60_dom"/>
</dbReference>
<dbReference type="InterPro" id="IPR051202">
    <property type="entry name" value="Peptidase_C40"/>
</dbReference>
<comment type="similarity">
    <text evidence="1">Belongs to the peptidase C40 family.</text>
</comment>
<feature type="domain" description="NlpC/P60" evidence="5">
    <location>
        <begin position="2"/>
        <end position="139"/>
    </location>
</feature>
<keyword evidence="7" id="KW-1185">Reference proteome</keyword>
<evidence type="ECO:0000256" key="3">
    <source>
        <dbReference type="ARBA" id="ARBA00022801"/>
    </source>
</evidence>
<organism evidence="6 7">
    <name type="scientific">Pelagibacterium luteolum</name>
    <dbReference type="NCBI Taxonomy" id="440168"/>
    <lineage>
        <taxon>Bacteria</taxon>
        <taxon>Pseudomonadati</taxon>
        <taxon>Pseudomonadota</taxon>
        <taxon>Alphaproteobacteria</taxon>
        <taxon>Hyphomicrobiales</taxon>
        <taxon>Devosiaceae</taxon>
        <taxon>Pelagibacterium</taxon>
    </lineage>
</organism>
<accession>A0A1G7TNV5</accession>
<dbReference type="InterPro" id="IPR038765">
    <property type="entry name" value="Papain-like_cys_pep_sf"/>
</dbReference>
<evidence type="ECO:0000256" key="2">
    <source>
        <dbReference type="ARBA" id="ARBA00022670"/>
    </source>
</evidence>
<name>A0A1G7TNV5_9HYPH</name>
<keyword evidence="3" id="KW-0378">Hydrolase</keyword>
<protein>
    <submittedName>
        <fullName evidence="6">Putative phage cell wall peptidase, NlpC/P60 family</fullName>
    </submittedName>
</protein>
<reference evidence="6 7" key="1">
    <citation type="submission" date="2016-10" db="EMBL/GenBank/DDBJ databases">
        <authorList>
            <person name="de Groot N.N."/>
        </authorList>
    </citation>
    <scope>NUCLEOTIDE SEQUENCE [LARGE SCALE GENOMIC DNA]</scope>
    <source>
        <strain evidence="6 7">CGMCC 1.10267</strain>
    </source>
</reference>
<sequence>MSGMADQVVAEARRWIGTPYRHQAATRGAGADCLGLVRGIWQALGGEAVAVPAYGPDWRDLGAGTALEDGALRYLARVNGAAHPGDVVLLALLRHRPARHCGVMVEAGRFVHAQEHLGVVEVAFDENWQKRVAGVFRFPEAKPG</sequence>
<evidence type="ECO:0000313" key="7">
    <source>
        <dbReference type="Proteomes" id="UP000199495"/>
    </source>
</evidence>
<dbReference type="InterPro" id="IPR011929">
    <property type="entry name" value="Phage_pept_NlpC/P60"/>
</dbReference>
<keyword evidence="2" id="KW-0645">Protease</keyword>
<dbReference type="STRING" id="440168.SAMN04487974_102236"/>
<dbReference type="SUPFAM" id="SSF54001">
    <property type="entry name" value="Cysteine proteinases"/>
    <property type="match status" value="1"/>
</dbReference>
<evidence type="ECO:0000256" key="4">
    <source>
        <dbReference type="ARBA" id="ARBA00022807"/>
    </source>
</evidence>
<dbReference type="OrthoDB" id="6058745at2"/>
<dbReference type="NCBIfam" id="TIGR02219">
    <property type="entry name" value="phage_NlpC_fam"/>
    <property type="match status" value="1"/>
</dbReference>
<dbReference type="Pfam" id="PF00877">
    <property type="entry name" value="NLPC_P60"/>
    <property type="match status" value="1"/>
</dbReference>
<dbReference type="Proteomes" id="UP000199495">
    <property type="component" value="Unassembled WGS sequence"/>
</dbReference>
<dbReference type="PANTHER" id="PTHR47053">
    <property type="entry name" value="MUREIN DD-ENDOPEPTIDASE MEPH-RELATED"/>
    <property type="match status" value="1"/>
</dbReference>
<evidence type="ECO:0000259" key="5">
    <source>
        <dbReference type="PROSITE" id="PS51935"/>
    </source>
</evidence>
<dbReference type="GO" id="GO:0006508">
    <property type="term" value="P:proteolysis"/>
    <property type="evidence" value="ECO:0007669"/>
    <property type="project" value="UniProtKB-KW"/>
</dbReference>
<dbReference type="GO" id="GO:0008234">
    <property type="term" value="F:cysteine-type peptidase activity"/>
    <property type="evidence" value="ECO:0007669"/>
    <property type="project" value="UniProtKB-KW"/>
</dbReference>
<dbReference type="PANTHER" id="PTHR47053:SF1">
    <property type="entry name" value="MUREIN DD-ENDOPEPTIDASE MEPH-RELATED"/>
    <property type="match status" value="1"/>
</dbReference>
<gene>
    <name evidence="6" type="ORF">SAMN04487974_102236</name>
</gene>
<evidence type="ECO:0000256" key="1">
    <source>
        <dbReference type="ARBA" id="ARBA00007074"/>
    </source>
</evidence>
<evidence type="ECO:0000313" key="6">
    <source>
        <dbReference type="EMBL" id="SDG36704.1"/>
    </source>
</evidence>
<dbReference type="AlphaFoldDB" id="A0A1G7TNV5"/>
<dbReference type="EMBL" id="FNCS01000002">
    <property type="protein sequence ID" value="SDG36704.1"/>
    <property type="molecule type" value="Genomic_DNA"/>
</dbReference>
<dbReference type="Gene3D" id="3.90.1720.10">
    <property type="entry name" value="endopeptidase domain like (from Nostoc punctiforme)"/>
    <property type="match status" value="1"/>
</dbReference>
<dbReference type="PROSITE" id="PS51935">
    <property type="entry name" value="NLPC_P60"/>
    <property type="match status" value="1"/>
</dbReference>
<keyword evidence="4" id="KW-0788">Thiol protease</keyword>
<proteinExistence type="inferred from homology"/>